<evidence type="ECO:0000313" key="6">
    <source>
        <dbReference type="Proteomes" id="UP000076512"/>
    </source>
</evidence>
<dbReference type="PRINTS" id="PR00080">
    <property type="entry name" value="SDRFAMILY"/>
</dbReference>
<dbReference type="RefSeq" id="WP_067583552.1">
    <property type="nucleotide sequence ID" value="NZ_JABMCZ010000001.1"/>
</dbReference>
<dbReference type="STRING" id="455432.AWN90_20350"/>
<dbReference type="GO" id="GO:0016491">
    <property type="term" value="F:oxidoreductase activity"/>
    <property type="evidence" value="ECO:0007669"/>
    <property type="project" value="UniProtKB-KW"/>
</dbReference>
<evidence type="ECO:0000256" key="3">
    <source>
        <dbReference type="ARBA" id="ARBA00023002"/>
    </source>
</evidence>
<dbReference type="SUPFAM" id="SSF51735">
    <property type="entry name" value="NAD(P)-binding Rossmann-fold domains"/>
    <property type="match status" value="1"/>
</dbReference>
<name>A0A161WFJ1_9NOCA</name>
<dbReference type="NCBIfam" id="NF005881">
    <property type="entry name" value="PRK07832.1"/>
    <property type="match status" value="1"/>
</dbReference>
<dbReference type="Pfam" id="PF00106">
    <property type="entry name" value="adh_short"/>
    <property type="match status" value="1"/>
</dbReference>
<evidence type="ECO:0000256" key="1">
    <source>
        <dbReference type="ARBA" id="ARBA00006484"/>
    </source>
</evidence>
<evidence type="ECO:0000313" key="5">
    <source>
        <dbReference type="EMBL" id="KZM75699.1"/>
    </source>
</evidence>
<proteinExistence type="inferred from homology"/>
<dbReference type="InterPro" id="IPR036291">
    <property type="entry name" value="NAD(P)-bd_dom_sf"/>
</dbReference>
<organism evidence="5 6">
    <name type="scientific">Nocardia terpenica</name>
    <dbReference type="NCBI Taxonomy" id="455432"/>
    <lineage>
        <taxon>Bacteria</taxon>
        <taxon>Bacillati</taxon>
        <taxon>Actinomycetota</taxon>
        <taxon>Actinomycetes</taxon>
        <taxon>Mycobacteriales</taxon>
        <taxon>Nocardiaceae</taxon>
        <taxon>Nocardia</taxon>
    </lineage>
</organism>
<accession>A0A161WFJ1</accession>
<dbReference type="InterPro" id="IPR002347">
    <property type="entry name" value="SDR_fam"/>
</dbReference>
<dbReference type="CDD" id="cd05233">
    <property type="entry name" value="SDR_c"/>
    <property type="match status" value="1"/>
</dbReference>
<dbReference type="PRINTS" id="PR00081">
    <property type="entry name" value="GDHRDH"/>
</dbReference>
<dbReference type="FunFam" id="3.40.50.720:FF:000084">
    <property type="entry name" value="Short-chain dehydrogenase reductase"/>
    <property type="match status" value="1"/>
</dbReference>
<evidence type="ECO:0000256" key="2">
    <source>
        <dbReference type="ARBA" id="ARBA00022857"/>
    </source>
</evidence>
<dbReference type="EMBL" id="LWGR01000003">
    <property type="protein sequence ID" value="KZM75699.1"/>
    <property type="molecule type" value="Genomic_DNA"/>
</dbReference>
<sequence>MASRKRDFSGKKVLITGAASGIGRSTAVAMARRGAHLALTDINDSGLQETIALITDARGIVGSCAALDISDHDAVAAFARDVHSAFGSPDIVMNIAGHVIFGTVDNLEYRHWKSMIDINLMGPIHVIENFVPSMIRAGNGGHLVNVASVAGLMGLPWHAAYGASKFGLRGISEVLRFDLRRHGIHVHLVVPGAVDTPLVGSIEIVGIDRDNPEVARQLARFQRYAKSPEHVAECIIQGIEKNRFMVYTSNDVRLGHWIARKFSLPYEFAMRVANDQFNQVAPPVNVLGPDPLRPQHAE</sequence>
<evidence type="ECO:0000256" key="4">
    <source>
        <dbReference type="RuleBase" id="RU000363"/>
    </source>
</evidence>
<keyword evidence="2" id="KW-0521">NADP</keyword>
<dbReference type="Gene3D" id="3.40.50.720">
    <property type="entry name" value="NAD(P)-binding Rossmann-like Domain"/>
    <property type="match status" value="1"/>
</dbReference>
<gene>
    <name evidence="5" type="ORF">AWN90_20350</name>
</gene>
<dbReference type="PANTHER" id="PTHR43391">
    <property type="entry name" value="RETINOL DEHYDROGENASE-RELATED"/>
    <property type="match status" value="1"/>
</dbReference>
<dbReference type="AlphaFoldDB" id="A0A161WFJ1"/>
<protein>
    <submittedName>
        <fullName evidence="5">Short chain dehydrogenase</fullName>
    </submittedName>
</protein>
<dbReference type="OrthoDB" id="335726at2"/>
<keyword evidence="3" id="KW-0560">Oxidoreductase</keyword>
<dbReference type="PANTHER" id="PTHR43391:SF14">
    <property type="entry name" value="DEHYDROGENASE_REDUCTASE SDR FAMILY PROTEIN 7-LIKE"/>
    <property type="match status" value="1"/>
</dbReference>
<keyword evidence="6" id="KW-1185">Reference proteome</keyword>
<dbReference type="InterPro" id="IPR020904">
    <property type="entry name" value="Sc_DH/Rdtase_CS"/>
</dbReference>
<dbReference type="Proteomes" id="UP000076512">
    <property type="component" value="Unassembled WGS sequence"/>
</dbReference>
<reference evidence="5 6" key="1">
    <citation type="submission" date="2016-04" db="EMBL/GenBank/DDBJ databases">
        <authorList>
            <person name="Evans L.H."/>
            <person name="Alamgir A."/>
            <person name="Owens N."/>
            <person name="Weber N.D."/>
            <person name="Virtaneva K."/>
            <person name="Barbian K."/>
            <person name="Babar A."/>
            <person name="Rosenke K."/>
        </authorList>
    </citation>
    <scope>NUCLEOTIDE SEQUENCE [LARGE SCALE GENOMIC DNA]</scope>
    <source>
        <strain evidence="5 6">IFM 0406</strain>
    </source>
</reference>
<comment type="similarity">
    <text evidence="1 4">Belongs to the short-chain dehydrogenases/reductases (SDR) family.</text>
</comment>
<dbReference type="PROSITE" id="PS00061">
    <property type="entry name" value="ADH_SHORT"/>
    <property type="match status" value="1"/>
</dbReference>
<comment type="caution">
    <text evidence="5">The sequence shown here is derived from an EMBL/GenBank/DDBJ whole genome shotgun (WGS) entry which is preliminary data.</text>
</comment>